<accession>A0A9P8PTE6</accession>
<protein>
    <submittedName>
        <fullName evidence="1">Uncharacterized protein</fullName>
    </submittedName>
</protein>
<keyword evidence="2" id="KW-1185">Reference proteome</keyword>
<name>A0A9P8PTE6_9ASCO</name>
<organism evidence="1 2">
    <name type="scientific">Wickerhamomyces mucosus</name>
    <dbReference type="NCBI Taxonomy" id="1378264"/>
    <lineage>
        <taxon>Eukaryota</taxon>
        <taxon>Fungi</taxon>
        <taxon>Dikarya</taxon>
        <taxon>Ascomycota</taxon>
        <taxon>Saccharomycotina</taxon>
        <taxon>Saccharomycetes</taxon>
        <taxon>Phaffomycetales</taxon>
        <taxon>Wickerhamomycetaceae</taxon>
        <taxon>Wickerhamomyces</taxon>
    </lineage>
</organism>
<proteinExistence type="predicted"/>
<dbReference type="OrthoDB" id="10376977at2759"/>
<evidence type="ECO:0000313" key="2">
    <source>
        <dbReference type="Proteomes" id="UP000769528"/>
    </source>
</evidence>
<comment type="caution">
    <text evidence="1">The sequence shown here is derived from an EMBL/GenBank/DDBJ whole genome shotgun (WGS) entry which is preliminary data.</text>
</comment>
<evidence type="ECO:0000313" key="1">
    <source>
        <dbReference type="EMBL" id="KAH3677094.1"/>
    </source>
</evidence>
<dbReference type="Proteomes" id="UP000769528">
    <property type="component" value="Unassembled WGS sequence"/>
</dbReference>
<dbReference type="AlphaFoldDB" id="A0A9P8PTE6"/>
<dbReference type="EMBL" id="JAEUBF010000550">
    <property type="protein sequence ID" value="KAH3677094.1"/>
    <property type="molecule type" value="Genomic_DNA"/>
</dbReference>
<gene>
    <name evidence="1" type="ORF">WICMUC_001849</name>
</gene>
<reference evidence="1" key="1">
    <citation type="journal article" date="2021" name="Open Biol.">
        <title>Shared evolutionary footprints suggest mitochondrial oxidative damage underlies multiple complex I losses in fungi.</title>
        <authorList>
            <person name="Schikora-Tamarit M.A."/>
            <person name="Marcet-Houben M."/>
            <person name="Nosek J."/>
            <person name="Gabaldon T."/>
        </authorList>
    </citation>
    <scope>NUCLEOTIDE SEQUENCE</scope>
    <source>
        <strain evidence="1">CBS6341</strain>
    </source>
</reference>
<reference evidence="1" key="2">
    <citation type="submission" date="2021-01" db="EMBL/GenBank/DDBJ databases">
        <authorList>
            <person name="Schikora-Tamarit M.A."/>
        </authorList>
    </citation>
    <scope>NUCLEOTIDE SEQUENCE</scope>
    <source>
        <strain evidence="1">CBS6341</strain>
    </source>
</reference>
<sequence>MVNFFNGIKGGNKYCKDFGISSFNLPVNKSAKLTSSNDVNFVKTSPRNFEASIPIVLPEKSNFLMVEVEALVTNSSKYGLISSYESNLIDLLAIE</sequence>